<evidence type="ECO:0000259" key="2">
    <source>
        <dbReference type="Pfam" id="PF13926"/>
    </source>
</evidence>
<dbReference type="PANTHER" id="PTHR14689">
    <property type="entry name" value="PHORBOL-ESTER_DAG-TYPE DOMAIN-CONTAINING PROTEIN"/>
    <property type="match status" value="1"/>
</dbReference>
<dbReference type="InterPro" id="IPR025451">
    <property type="entry name" value="DUF4211"/>
</dbReference>
<evidence type="ECO:0000313" key="5">
    <source>
        <dbReference type="RefSeq" id="XP_035697149.1"/>
    </source>
</evidence>
<accession>A0A9J7MA08</accession>
<feature type="compositionally biased region" description="Basic residues" evidence="1">
    <location>
        <begin position="120"/>
        <end position="143"/>
    </location>
</feature>
<feature type="region of interest" description="Disordered" evidence="1">
    <location>
        <begin position="1"/>
        <end position="423"/>
    </location>
</feature>
<proteinExistence type="predicted"/>
<feature type="compositionally biased region" description="Polar residues" evidence="1">
    <location>
        <begin position="23"/>
        <end position="42"/>
    </location>
</feature>
<organism evidence="3 4">
    <name type="scientific">Branchiostoma floridae</name>
    <name type="common">Florida lancelet</name>
    <name type="synonym">Amphioxus</name>
    <dbReference type="NCBI Taxonomy" id="7739"/>
    <lineage>
        <taxon>Eukaryota</taxon>
        <taxon>Metazoa</taxon>
        <taxon>Chordata</taxon>
        <taxon>Cephalochordata</taxon>
        <taxon>Leptocardii</taxon>
        <taxon>Amphioxiformes</taxon>
        <taxon>Branchiostomatidae</taxon>
        <taxon>Branchiostoma</taxon>
    </lineage>
</organism>
<evidence type="ECO:0000313" key="4">
    <source>
        <dbReference type="RefSeq" id="XP_035697143.1"/>
    </source>
</evidence>
<keyword evidence="3" id="KW-1185">Reference proteome</keyword>
<name>A0A9J7MA08_BRAFL</name>
<dbReference type="GeneID" id="118430392"/>
<feature type="compositionally biased region" description="Basic and acidic residues" evidence="1">
    <location>
        <begin position="201"/>
        <end position="210"/>
    </location>
</feature>
<evidence type="ECO:0000256" key="1">
    <source>
        <dbReference type="SAM" id="MobiDB-lite"/>
    </source>
</evidence>
<feature type="compositionally biased region" description="Basic residues" evidence="1">
    <location>
        <begin position="369"/>
        <end position="378"/>
    </location>
</feature>
<dbReference type="PANTHER" id="PTHR14689:SF0">
    <property type="entry name" value="COILED-COIL DOMAIN-CONTAINING PROTEIN 82"/>
    <property type="match status" value="1"/>
</dbReference>
<dbReference type="RefSeq" id="XP_035697143.1">
    <property type="nucleotide sequence ID" value="XM_035841250.1"/>
</dbReference>
<dbReference type="Pfam" id="PF13926">
    <property type="entry name" value="DUF4211"/>
    <property type="match status" value="1"/>
</dbReference>
<feature type="compositionally biased region" description="Acidic residues" evidence="1">
    <location>
        <begin position="385"/>
        <end position="396"/>
    </location>
</feature>
<sequence length="653" mass="74149">MSCYRTKHTTRCQSAKSHLAETPSGTRSRSSQGKAQWEQRQLNFGDKTMKRRGKGGGRSAAPRARRSTRTAKKPKVSYKDMDDVYSSDEDAGVKYADESDGSVWDEMGLSDSDDESQDIRRRKVKRSIPTRRSKRVPTKRRYTAGRDAVSSSSEEESDDFIDDSETTNASSSSHDTDDSNPSSQEVKKHKNRRRTNGRSRRVSEEAKRNSDEDDVAVSSSAKKRKKSSAQLVSSSDEEGQQKRRRRIILASDSSDGSDEGSTERSMTEECAQSEATSTKNGQPNTQHCAVVRDDESSSQDPAAGSEDASVSSTHQTGEGLADRGKTSVTNQPSDGRKTVNKNGKSSTPSRRARTSAIQDKQLTALERLKRQRDRKKQGINRSMCESEEEEEEEEEKTDVIRSESEDSFIVPDDETDEEDGPEVQEDEDAVGEIVHQEKMTKFQSWVELMLCANLQDNPGEYLRTARFNRDIPDDTRDNVAEVLHRLQDATNLVFSTAWRRSFKEAIEMHPFYSNQPCHHSWMDCQACGRPDHHISQSISLRGTPYDRETFEDDDFGNYEKSFDVGCFCQERSELYHGLYHFRYRVFHTCKAEAEKTLAMLRDEGEEDPDDDKVIDSCLKDQDWIDELFNEMTGLIEDVHQQYTADYSKPWKAV</sequence>
<feature type="compositionally biased region" description="Basic residues" evidence="1">
    <location>
        <begin position="1"/>
        <end position="10"/>
    </location>
</feature>
<evidence type="ECO:0000313" key="3">
    <source>
        <dbReference type="Proteomes" id="UP000001554"/>
    </source>
</evidence>
<dbReference type="RefSeq" id="XP_035697149.1">
    <property type="nucleotide sequence ID" value="XM_035841256.1"/>
</dbReference>
<feature type="compositionally biased region" description="Polar residues" evidence="1">
    <location>
        <begin position="273"/>
        <end position="287"/>
    </location>
</feature>
<dbReference type="AlphaFoldDB" id="A0A9J7MA08"/>
<feature type="compositionally biased region" description="Basic residues" evidence="1">
    <location>
        <begin position="187"/>
        <end position="200"/>
    </location>
</feature>
<reference evidence="3" key="1">
    <citation type="journal article" date="2020" name="Nat. Ecol. Evol.">
        <title>Deeply conserved synteny resolves early events in vertebrate evolution.</title>
        <authorList>
            <person name="Simakov O."/>
            <person name="Marletaz F."/>
            <person name="Yue J.X."/>
            <person name="O'Connell B."/>
            <person name="Jenkins J."/>
            <person name="Brandt A."/>
            <person name="Calef R."/>
            <person name="Tung C.H."/>
            <person name="Huang T.K."/>
            <person name="Schmutz J."/>
            <person name="Satoh N."/>
            <person name="Yu J.K."/>
            <person name="Putnam N.H."/>
            <person name="Green R.E."/>
            <person name="Rokhsar D.S."/>
        </authorList>
    </citation>
    <scope>NUCLEOTIDE SEQUENCE [LARGE SCALE GENOMIC DNA]</scope>
    <source>
        <strain evidence="3">S238N-H82</strain>
    </source>
</reference>
<protein>
    <submittedName>
        <fullName evidence="4 5">Coiled-coil domain-containing protein 82-like</fullName>
    </submittedName>
</protein>
<feature type="compositionally biased region" description="Basic residues" evidence="1">
    <location>
        <begin position="63"/>
        <end position="76"/>
    </location>
</feature>
<reference evidence="4 5" key="2">
    <citation type="submission" date="2025-04" db="UniProtKB">
        <authorList>
            <consortium name="RefSeq"/>
        </authorList>
    </citation>
    <scope>IDENTIFICATION</scope>
    <source>
        <strain evidence="4 5">S238N-H82</strain>
        <tissue evidence="4 5">Testes</tissue>
    </source>
</reference>
<dbReference type="OrthoDB" id="21499at2759"/>
<feature type="domain" description="DUF4211" evidence="2">
    <location>
        <begin position="408"/>
        <end position="550"/>
    </location>
</feature>
<dbReference type="Proteomes" id="UP000001554">
    <property type="component" value="Chromosome 1"/>
</dbReference>
<feature type="compositionally biased region" description="Polar residues" evidence="1">
    <location>
        <begin position="166"/>
        <end position="184"/>
    </location>
</feature>
<gene>
    <name evidence="4 5" type="primary">LOC118430392</name>
</gene>
<dbReference type="KEGG" id="bfo:118430392"/>
<feature type="compositionally biased region" description="Acidic residues" evidence="1">
    <location>
        <begin position="153"/>
        <end position="165"/>
    </location>
</feature>
<dbReference type="GO" id="GO:0005634">
    <property type="term" value="C:nucleus"/>
    <property type="evidence" value="ECO:0000318"/>
    <property type="project" value="GO_Central"/>
</dbReference>
<feature type="compositionally biased region" description="Acidic residues" evidence="1">
    <location>
        <begin position="411"/>
        <end position="423"/>
    </location>
</feature>